<evidence type="ECO:0000256" key="1">
    <source>
        <dbReference type="SAM" id="MobiDB-lite"/>
    </source>
</evidence>
<dbReference type="SUPFAM" id="SSF53300">
    <property type="entry name" value="vWA-like"/>
    <property type="match status" value="1"/>
</dbReference>
<dbReference type="InterPro" id="IPR002035">
    <property type="entry name" value="VWF_A"/>
</dbReference>
<gene>
    <name evidence="3" type="ORF">GX523_16345</name>
</gene>
<dbReference type="Pfam" id="PF11775">
    <property type="entry name" value="CobT_C"/>
    <property type="match status" value="1"/>
</dbReference>
<evidence type="ECO:0000259" key="2">
    <source>
        <dbReference type="PROSITE" id="PS50234"/>
    </source>
</evidence>
<accession>A0A7C7D7L8</accession>
<feature type="domain" description="VWFA" evidence="2">
    <location>
        <begin position="179"/>
        <end position="358"/>
    </location>
</feature>
<feature type="compositionally biased region" description="Acidic residues" evidence="1">
    <location>
        <begin position="7"/>
        <end position="19"/>
    </location>
</feature>
<dbReference type="CDD" id="cd01454">
    <property type="entry name" value="vWA_norD_type"/>
    <property type="match status" value="1"/>
</dbReference>
<name>A0A7C7D7L8_9FIRM</name>
<reference evidence="3 4" key="1">
    <citation type="journal article" date="2020" name="Biotechnol. Biofuels">
        <title>New insights from the biogas microbiome by comprehensive genome-resolved metagenomics of nearly 1600 species originating from multiple anaerobic digesters.</title>
        <authorList>
            <person name="Campanaro S."/>
            <person name="Treu L."/>
            <person name="Rodriguez-R L.M."/>
            <person name="Kovalovszki A."/>
            <person name="Ziels R.M."/>
            <person name="Maus I."/>
            <person name="Zhu X."/>
            <person name="Kougias P.G."/>
            <person name="Basile A."/>
            <person name="Luo G."/>
            <person name="Schluter A."/>
            <person name="Konstantinidis K.T."/>
            <person name="Angelidaki I."/>
        </authorList>
    </citation>
    <scope>NUCLEOTIDE SEQUENCE [LARGE SCALE GENOMIC DNA]</scope>
    <source>
        <strain evidence="3">AS05jafATM_4</strain>
    </source>
</reference>
<protein>
    <submittedName>
        <fullName evidence="3">Nitric oxide reductase activation protein NorD</fullName>
    </submittedName>
</protein>
<dbReference type="PROSITE" id="PS50234">
    <property type="entry name" value="VWFA"/>
    <property type="match status" value="1"/>
</dbReference>
<dbReference type="EMBL" id="DUTF01000349">
    <property type="protein sequence ID" value="HHY28274.1"/>
    <property type="molecule type" value="Genomic_DNA"/>
</dbReference>
<proteinExistence type="predicted"/>
<dbReference type="Gene3D" id="3.40.50.410">
    <property type="entry name" value="von Willebrand factor, type A domain"/>
    <property type="match status" value="1"/>
</dbReference>
<evidence type="ECO:0000313" key="4">
    <source>
        <dbReference type="Proteomes" id="UP000553059"/>
    </source>
</evidence>
<dbReference type="InterPro" id="IPR036465">
    <property type="entry name" value="vWFA_dom_sf"/>
</dbReference>
<feature type="compositionally biased region" description="Polar residues" evidence="1">
    <location>
        <begin position="32"/>
        <end position="49"/>
    </location>
</feature>
<dbReference type="PANTHER" id="PTHR41248">
    <property type="entry name" value="NORD PROTEIN"/>
    <property type="match status" value="1"/>
</dbReference>
<evidence type="ECO:0000313" key="3">
    <source>
        <dbReference type="EMBL" id="HHY28274.1"/>
    </source>
</evidence>
<dbReference type="PANTHER" id="PTHR41248:SF1">
    <property type="entry name" value="NORD PROTEIN"/>
    <property type="match status" value="1"/>
</dbReference>
<organism evidence="3 4">
    <name type="scientific">Desulfitobacterium dehalogenans</name>
    <dbReference type="NCBI Taxonomy" id="36854"/>
    <lineage>
        <taxon>Bacteria</taxon>
        <taxon>Bacillati</taxon>
        <taxon>Bacillota</taxon>
        <taxon>Clostridia</taxon>
        <taxon>Eubacteriales</taxon>
        <taxon>Desulfitobacteriaceae</taxon>
        <taxon>Desulfitobacterium</taxon>
    </lineage>
</organism>
<dbReference type="InterPro" id="IPR025861">
    <property type="entry name" value="CobT_VWA_dom"/>
</dbReference>
<comment type="caution">
    <text evidence="3">The sequence shown here is derived from an EMBL/GenBank/DDBJ whole genome shotgun (WGS) entry which is preliminary data.</text>
</comment>
<feature type="region of interest" description="Disordered" evidence="1">
    <location>
        <begin position="1"/>
        <end position="77"/>
    </location>
</feature>
<dbReference type="Proteomes" id="UP000553059">
    <property type="component" value="Unassembled WGS sequence"/>
</dbReference>
<feature type="compositionally biased region" description="Basic and acidic residues" evidence="1">
    <location>
        <begin position="67"/>
        <end position="77"/>
    </location>
</feature>
<dbReference type="InterPro" id="IPR051928">
    <property type="entry name" value="NorD/CobT"/>
</dbReference>
<sequence length="362" mass="41221">MEIRIWDDDETSGEDDPEKDDTAVRLRKAANSEGQSNKASEETQNTRNSDLGEYGNPNYHQMNSCDQEEKRKKQEFRKQLNQDARKILVGTIHQGIKLIVHRPEAILQQREEYYRLSSEIMPVIRELVRKAKPLLDHEVAVDFARHHVYGSRFHAESIACQDFRYFAKKRPPEEAPSLAVALRIDESASMSAFGRLDAAKGAAIAVYEFCDQCGIPLLIYGDTADRSKMEQMSVYAYSDFSKKEADDRFRLMHIQGRSNNRDGLALRILSEKLLTAPEQTKLLISISDGQPKATPDYTGSFAVEDVQNTIKEYSRKGITFIAAAIGQDKDIISRIYGKDRFLDITDLNHLPAQLVKIITRYL</sequence>
<dbReference type="AlphaFoldDB" id="A0A7C7D7L8"/>